<dbReference type="OrthoDB" id="9811423at2"/>
<reference evidence="1 2" key="1">
    <citation type="submission" date="2007-01" db="EMBL/GenBank/DDBJ databases">
        <title>Complete sequence of Psychromonas ingrahamii 37.</title>
        <authorList>
            <consortium name="US DOE Joint Genome Institute"/>
            <person name="Copeland A."/>
            <person name="Lucas S."/>
            <person name="Lapidus A."/>
            <person name="Barry K."/>
            <person name="Detter J.C."/>
            <person name="Glavina del Rio T."/>
            <person name="Hammon N."/>
            <person name="Israni S."/>
            <person name="Dalin E."/>
            <person name="Tice H."/>
            <person name="Pitluck S."/>
            <person name="Thompson L.S."/>
            <person name="Brettin T."/>
            <person name="Bruce D."/>
            <person name="Han C."/>
            <person name="Tapia R."/>
            <person name="Schmutz J."/>
            <person name="Larimer F."/>
            <person name="Land M."/>
            <person name="Hauser L."/>
            <person name="Kyrpides N."/>
            <person name="Ivanova N."/>
            <person name="Staley J."/>
            <person name="Richardson P."/>
        </authorList>
    </citation>
    <scope>NUCLEOTIDE SEQUENCE [LARGE SCALE GENOMIC DNA]</scope>
    <source>
        <strain evidence="1 2">37</strain>
    </source>
</reference>
<dbReference type="AlphaFoldDB" id="A1T0P5"/>
<gene>
    <name evidence="1" type="ordered locus">Ping_3627</name>
</gene>
<dbReference type="eggNOG" id="COG3313">
    <property type="taxonomic scope" value="Bacteria"/>
</dbReference>
<keyword evidence="2" id="KW-1185">Reference proteome</keyword>
<dbReference type="HOGENOM" id="CLU_162538_4_1_6"/>
<evidence type="ECO:0000313" key="2">
    <source>
        <dbReference type="Proteomes" id="UP000000639"/>
    </source>
</evidence>
<dbReference type="PANTHER" id="PTHR35175">
    <property type="entry name" value="DUF1289 DOMAIN-CONTAINING PROTEIN"/>
    <property type="match status" value="1"/>
</dbReference>
<accession>A1T0P5</accession>
<dbReference type="InterPro" id="IPR010710">
    <property type="entry name" value="DUF1289"/>
</dbReference>
<proteinExistence type="predicted"/>
<name>A1T0P5_PSYIN</name>
<evidence type="ECO:0008006" key="3">
    <source>
        <dbReference type="Google" id="ProtNLM"/>
    </source>
</evidence>
<protein>
    <recommendedName>
        <fullName evidence="3">Fe-S protein</fullName>
    </recommendedName>
</protein>
<dbReference type="Proteomes" id="UP000000639">
    <property type="component" value="Chromosome"/>
</dbReference>
<dbReference type="PANTHER" id="PTHR35175:SF2">
    <property type="entry name" value="DUF1289 DOMAIN-CONTAINING PROTEIN"/>
    <property type="match status" value="1"/>
</dbReference>
<dbReference type="EMBL" id="CP000510">
    <property type="protein sequence ID" value="ABM05310.1"/>
    <property type="molecule type" value="Genomic_DNA"/>
</dbReference>
<sequence length="59" mass="6745">MNNLNSPCIGSCSLDGDKICRGCFRQIDEILQWGKATDPQKIKILADSRARQKEFVRIY</sequence>
<evidence type="ECO:0000313" key="1">
    <source>
        <dbReference type="EMBL" id="ABM05310.1"/>
    </source>
</evidence>
<organism evidence="1 2">
    <name type="scientific">Psychromonas ingrahamii (strain DSM 17664 / CCUG 51855 / 37)</name>
    <dbReference type="NCBI Taxonomy" id="357804"/>
    <lineage>
        <taxon>Bacteria</taxon>
        <taxon>Pseudomonadati</taxon>
        <taxon>Pseudomonadota</taxon>
        <taxon>Gammaproteobacteria</taxon>
        <taxon>Alteromonadales</taxon>
        <taxon>Psychromonadaceae</taxon>
        <taxon>Psychromonas</taxon>
    </lineage>
</organism>
<dbReference type="Pfam" id="PF06945">
    <property type="entry name" value="DUF1289"/>
    <property type="match status" value="1"/>
</dbReference>
<dbReference type="RefSeq" id="WP_011771858.1">
    <property type="nucleotide sequence ID" value="NC_008709.1"/>
</dbReference>
<dbReference type="KEGG" id="pin:Ping_3627"/>
<dbReference type="STRING" id="357804.Ping_3627"/>